<organism evidence="1">
    <name type="scientific">Oryza nivara</name>
    <name type="common">Indian wild rice</name>
    <name type="synonym">Oryza sativa f. spontanea</name>
    <dbReference type="NCBI Taxonomy" id="4536"/>
    <lineage>
        <taxon>Eukaryota</taxon>
        <taxon>Viridiplantae</taxon>
        <taxon>Streptophyta</taxon>
        <taxon>Embryophyta</taxon>
        <taxon>Tracheophyta</taxon>
        <taxon>Spermatophyta</taxon>
        <taxon>Magnoliopsida</taxon>
        <taxon>Liliopsida</taxon>
        <taxon>Poales</taxon>
        <taxon>Poaceae</taxon>
        <taxon>BOP clade</taxon>
        <taxon>Oryzoideae</taxon>
        <taxon>Oryzeae</taxon>
        <taxon>Oryzinae</taxon>
        <taxon>Oryza</taxon>
    </lineage>
</organism>
<reference evidence="1" key="2">
    <citation type="submission" date="2018-04" db="EMBL/GenBank/DDBJ databases">
        <title>OnivRS2 (Oryza nivara Reference Sequence Version 2).</title>
        <authorList>
            <person name="Zhang J."/>
            <person name="Kudrna D."/>
            <person name="Lee S."/>
            <person name="Talag J."/>
            <person name="Rajasekar S."/>
            <person name="Welchert J."/>
            <person name="Hsing Y.-I."/>
            <person name="Wing R.A."/>
        </authorList>
    </citation>
    <scope>NUCLEOTIDE SEQUENCE [LARGE SCALE GENOMIC DNA]</scope>
    <source>
        <strain evidence="1">SL10</strain>
    </source>
</reference>
<evidence type="ECO:0000313" key="1">
    <source>
        <dbReference type="EnsemblPlants" id="ONIVA03G37160.1"/>
    </source>
</evidence>
<sequence>MARVEFGKHSRFVSEVIWRSGHEKVTSEQKIYQTGSRMAGCMRKLLLLPLHTTTQAPGRWRLHNVLATFLHVARGRSKLLACIHGASLRHVDDTLDEDRSTPPRGRHRCGNAIPRDTVLSAWDGIASSCTISLSHVFSPCVTAADGVPPIVVTLLQ</sequence>
<accession>A0A0E0GUC2</accession>
<name>A0A0E0GUC2_ORYNI</name>
<dbReference type="Proteomes" id="UP000006591">
    <property type="component" value="Chromosome 3"/>
</dbReference>
<evidence type="ECO:0000313" key="2">
    <source>
        <dbReference type="Proteomes" id="UP000006591"/>
    </source>
</evidence>
<dbReference type="Gramene" id="ONIVA03G37160.1">
    <property type="protein sequence ID" value="ONIVA03G37160.1"/>
    <property type="gene ID" value="ONIVA03G37160"/>
</dbReference>
<keyword evidence="2" id="KW-1185">Reference proteome</keyword>
<protein>
    <submittedName>
        <fullName evidence="1">Uncharacterized protein</fullName>
    </submittedName>
</protein>
<proteinExistence type="predicted"/>
<dbReference type="AlphaFoldDB" id="A0A0E0GUC2"/>
<reference evidence="1" key="1">
    <citation type="submission" date="2015-04" db="UniProtKB">
        <authorList>
            <consortium name="EnsemblPlants"/>
        </authorList>
    </citation>
    <scope>IDENTIFICATION</scope>
    <source>
        <strain evidence="1">SL10</strain>
    </source>
</reference>
<dbReference type="HOGENOM" id="CLU_142519_0_0_1"/>
<dbReference type="EnsemblPlants" id="ONIVA03G37160.1">
    <property type="protein sequence ID" value="ONIVA03G37160.1"/>
    <property type="gene ID" value="ONIVA03G37160"/>
</dbReference>